<evidence type="ECO:0000259" key="9">
    <source>
        <dbReference type="Pfam" id="PF00185"/>
    </source>
</evidence>
<dbReference type="GO" id="GO:0042450">
    <property type="term" value="P:L-arginine biosynthetic process via ornithine"/>
    <property type="evidence" value="ECO:0007669"/>
    <property type="project" value="TreeGrafter"/>
</dbReference>
<dbReference type="InterPro" id="IPR006130">
    <property type="entry name" value="Asp/Orn_carbamoylTrfase"/>
</dbReference>
<protein>
    <recommendedName>
        <fullName evidence="4">ornithine carbamoyltransferase</fullName>
        <ecNumber evidence="4">2.1.3.3</ecNumber>
    </recommendedName>
</protein>
<dbReference type="GO" id="GO:0005739">
    <property type="term" value="C:mitochondrion"/>
    <property type="evidence" value="ECO:0007669"/>
    <property type="project" value="TreeGrafter"/>
</dbReference>
<dbReference type="NCBIfam" id="NF001986">
    <property type="entry name" value="PRK00779.1"/>
    <property type="match status" value="1"/>
</dbReference>
<comment type="caution">
    <text evidence="11">The sequence shown here is derived from an EMBL/GenBank/DDBJ whole genome shotgun (WGS) entry which is preliminary data.</text>
</comment>
<gene>
    <name evidence="11" type="ORF">HOLleu_31355</name>
</gene>
<dbReference type="AlphaFoldDB" id="A0A9Q1BI75"/>
<dbReference type="SUPFAM" id="SSF53671">
    <property type="entry name" value="Aspartate/ornithine carbamoyltransferase"/>
    <property type="match status" value="1"/>
</dbReference>
<dbReference type="PANTHER" id="PTHR45753">
    <property type="entry name" value="ORNITHINE CARBAMOYLTRANSFERASE, MITOCHONDRIAL"/>
    <property type="match status" value="1"/>
</dbReference>
<evidence type="ECO:0000313" key="12">
    <source>
        <dbReference type="Proteomes" id="UP001152320"/>
    </source>
</evidence>
<evidence type="ECO:0000256" key="5">
    <source>
        <dbReference type="ARBA" id="ARBA00022571"/>
    </source>
</evidence>
<evidence type="ECO:0000256" key="2">
    <source>
        <dbReference type="ARBA" id="ARBA00007805"/>
    </source>
</evidence>
<dbReference type="GO" id="GO:0019240">
    <property type="term" value="P:citrulline biosynthetic process"/>
    <property type="evidence" value="ECO:0007669"/>
    <property type="project" value="TreeGrafter"/>
</dbReference>
<sequence>MVSRTTVRLIFACDSKLLAPAFFNSCSTRQFSISSNRRVFFPQRHFLTLKDFCENEVKDMLWVASDLKQRFKEKHEHYCPLTGKSAGLIFEKRSTRTRVSTETAFALLGGHSCFLSPSDIHLGVNESLRDTAKVLSGFLDILLARVYRHKDLEVLALEGSVPVVNGLSEVYHPLQALADFLTLQEHFKSLKGLTLAWVGDGNNIIHSLMMAAPKLGVNVRCATPKVGRSKNVHICISSRERSSQHGTSLYCTTDPYDACKDADVLVTDTWVSMGQEEEKKERLRAFEGYQITKKMAAVASPDWSFLHCLPRKPEEVDDDVFYSKQSLVWQEAENRKWTVMAVMLCLLRDHQPLLDRPAF</sequence>
<name>A0A9Q1BI75_HOLLE</name>
<comment type="pathway">
    <text evidence="1">Nitrogen metabolism; urea cycle; L-citrulline from L-ornithine and carbamoyl phosphate: step 1/1.</text>
</comment>
<accession>A0A9Q1BI75</accession>
<reference evidence="11" key="1">
    <citation type="submission" date="2021-10" db="EMBL/GenBank/DDBJ databases">
        <title>Tropical sea cucumber genome reveals ecological adaptation and Cuvierian tubules defense mechanism.</title>
        <authorList>
            <person name="Chen T."/>
        </authorList>
    </citation>
    <scope>NUCLEOTIDE SEQUENCE</scope>
    <source>
        <strain evidence="11">Nanhai2018</strain>
        <tissue evidence="11">Muscle</tissue>
    </source>
</reference>
<dbReference type="GO" id="GO:0004585">
    <property type="term" value="F:ornithine carbamoyltransferase activity"/>
    <property type="evidence" value="ECO:0007669"/>
    <property type="project" value="UniProtKB-EC"/>
</dbReference>
<evidence type="ECO:0000256" key="7">
    <source>
        <dbReference type="ARBA" id="ARBA00022679"/>
    </source>
</evidence>
<evidence type="ECO:0000256" key="3">
    <source>
        <dbReference type="ARBA" id="ARBA00011233"/>
    </source>
</evidence>
<feature type="domain" description="Aspartate/ornithine carbamoyltransferase Asp/Orn-binding" evidence="9">
    <location>
        <begin position="191"/>
        <end position="345"/>
    </location>
</feature>
<evidence type="ECO:0000256" key="6">
    <source>
        <dbReference type="ARBA" id="ARBA00022605"/>
    </source>
</evidence>
<keyword evidence="7 8" id="KW-0808">Transferase</keyword>
<evidence type="ECO:0000259" key="10">
    <source>
        <dbReference type="Pfam" id="PF02729"/>
    </source>
</evidence>
<keyword evidence="12" id="KW-1185">Reference proteome</keyword>
<dbReference type="PANTHER" id="PTHR45753:SF3">
    <property type="entry name" value="ORNITHINE TRANSCARBAMYLASE, MITOCHONDRIAL"/>
    <property type="match status" value="1"/>
</dbReference>
<keyword evidence="5" id="KW-0055">Arginine biosynthesis</keyword>
<dbReference type="PRINTS" id="PR00100">
    <property type="entry name" value="AOTCASE"/>
</dbReference>
<dbReference type="InterPro" id="IPR036901">
    <property type="entry name" value="Asp/Orn_carbamoylTrfase_sf"/>
</dbReference>
<dbReference type="InterPro" id="IPR006131">
    <property type="entry name" value="Asp_carbamoyltransf_Asp/Orn-bd"/>
</dbReference>
<dbReference type="InterPro" id="IPR006132">
    <property type="entry name" value="Asp/Orn_carbamoyltranf_P-bd"/>
</dbReference>
<evidence type="ECO:0000256" key="8">
    <source>
        <dbReference type="RuleBase" id="RU003634"/>
    </source>
</evidence>
<dbReference type="PRINTS" id="PR00102">
    <property type="entry name" value="OTCASE"/>
</dbReference>
<evidence type="ECO:0000256" key="4">
    <source>
        <dbReference type="ARBA" id="ARBA00013007"/>
    </source>
</evidence>
<keyword evidence="6" id="KW-0028">Amino-acid biosynthesis</keyword>
<dbReference type="NCBIfam" id="TIGR00658">
    <property type="entry name" value="orni_carb_tr"/>
    <property type="match status" value="1"/>
</dbReference>
<dbReference type="OrthoDB" id="10252326at2759"/>
<dbReference type="Gene3D" id="3.40.50.1370">
    <property type="entry name" value="Aspartate/ornithine carbamoyltransferase"/>
    <property type="match status" value="2"/>
</dbReference>
<dbReference type="GO" id="GO:0016597">
    <property type="term" value="F:amino acid binding"/>
    <property type="evidence" value="ECO:0007669"/>
    <property type="project" value="InterPro"/>
</dbReference>
<dbReference type="EC" id="2.1.3.3" evidence="4"/>
<dbReference type="InterPro" id="IPR002292">
    <property type="entry name" value="Orn/put_carbamltrans"/>
</dbReference>
<feature type="domain" description="Aspartate/ornithine carbamoyltransferase carbamoyl-P binding" evidence="10">
    <location>
        <begin position="44"/>
        <end position="185"/>
    </location>
</feature>
<dbReference type="Pfam" id="PF02729">
    <property type="entry name" value="OTCace_N"/>
    <property type="match status" value="1"/>
</dbReference>
<proteinExistence type="inferred from homology"/>
<evidence type="ECO:0000313" key="11">
    <source>
        <dbReference type="EMBL" id="KAJ8026509.1"/>
    </source>
</evidence>
<dbReference type="EMBL" id="JAIZAY010000016">
    <property type="protein sequence ID" value="KAJ8026509.1"/>
    <property type="molecule type" value="Genomic_DNA"/>
</dbReference>
<comment type="similarity">
    <text evidence="2">Belongs to the aspartate/ornithine carbamoyltransferase superfamily. OTCase family.</text>
</comment>
<organism evidence="11 12">
    <name type="scientific">Holothuria leucospilota</name>
    <name type="common">Black long sea cucumber</name>
    <name type="synonym">Mertensiothuria leucospilota</name>
    <dbReference type="NCBI Taxonomy" id="206669"/>
    <lineage>
        <taxon>Eukaryota</taxon>
        <taxon>Metazoa</taxon>
        <taxon>Echinodermata</taxon>
        <taxon>Eleutherozoa</taxon>
        <taxon>Echinozoa</taxon>
        <taxon>Holothuroidea</taxon>
        <taxon>Aspidochirotacea</taxon>
        <taxon>Aspidochirotida</taxon>
        <taxon>Holothuriidae</taxon>
        <taxon>Holothuria</taxon>
    </lineage>
</organism>
<dbReference type="Pfam" id="PF00185">
    <property type="entry name" value="OTCace"/>
    <property type="match status" value="1"/>
</dbReference>
<dbReference type="FunFam" id="3.40.50.1370:FF:000009">
    <property type="entry name" value="Ornithine carbamoyltransferase, mitochondrial"/>
    <property type="match status" value="1"/>
</dbReference>
<comment type="subunit">
    <text evidence="3">Homotrimer.</text>
</comment>
<evidence type="ECO:0000256" key="1">
    <source>
        <dbReference type="ARBA" id="ARBA00004695"/>
    </source>
</evidence>
<dbReference type="PROSITE" id="PS00097">
    <property type="entry name" value="CARBAMOYLTRANSFERASE"/>
    <property type="match status" value="1"/>
</dbReference>
<dbReference type="Proteomes" id="UP001152320">
    <property type="component" value="Chromosome 16"/>
</dbReference>